<dbReference type="GO" id="GO:0006417">
    <property type="term" value="P:regulation of translation"/>
    <property type="evidence" value="ECO:0007669"/>
    <property type="project" value="UniProtKB-KW"/>
</dbReference>
<sequence>MKCALSFQTPKLSTSSIPSTLHGPFGLISKHQGQNPPSDPSDLSAPNPGGVPPTPGALSWMDDIKRLIKFDSVEEFWGLYNNIIAPSKLPPKANYYLFKDDILPAWEDAANKDGGNGMLAAIGETFDPALSKAADPNSTTPSNLLDHGYETEEAIKQRIEHIGRHFKTEVLGFHESAKIGGPLATEVEFASHKDSEKKGSKGKKWVI</sequence>
<keyword evidence="2 6" id="KW-0396">Initiation factor</keyword>
<dbReference type="InterPro" id="IPR023398">
    <property type="entry name" value="TIF_eIF4e-like"/>
</dbReference>
<gene>
    <name evidence="8" type="ORF">RHS01_00562</name>
</gene>
<evidence type="ECO:0000256" key="3">
    <source>
        <dbReference type="ARBA" id="ARBA00022845"/>
    </source>
</evidence>
<dbReference type="Proteomes" id="UP000614334">
    <property type="component" value="Unassembled WGS sequence"/>
</dbReference>
<evidence type="ECO:0000256" key="1">
    <source>
        <dbReference type="ARBA" id="ARBA00009860"/>
    </source>
</evidence>
<dbReference type="GO" id="GO:0016281">
    <property type="term" value="C:eukaryotic translation initiation factor 4F complex"/>
    <property type="evidence" value="ECO:0007669"/>
    <property type="project" value="TreeGrafter"/>
</dbReference>
<dbReference type="PANTHER" id="PTHR11960">
    <property type="entry name" value="EUKARYOTIC TRANSLATION INITIATION FACTOR 4E RELATED"/>
    <property type="match status" value="1"/>
</dbReference>
<dbReference type="SUPFAM" id="SSF55418">
    <property type="entry name" value="eIF4e-like"/>
    <property type="match status" value="1"/>
</dbReference>
<evidence type="ECO:0000313" key="8">
    <source>
        <dbReference type="EMBL" id="KAF8761600.1"/>
    </source>
</evidence>
<accession>A0A8H7M9I0</accession>
<keyword evidence="4 6" id="KW-0694">RNA-binding</keyword>
<evidence type="ECO:0000256" key="5">
    <source>
        <dbReference type="ARBA" id="ARBA00022917"/>
    </source>
</evidence>
<dbReference type="EMBL" id="JACYCF010000001">
    <property type="protein sequence ID" value="KAF8761600.1"/>
    <property type="molecule type" value="Genomic_DNA"/>
</dbReference>
<evidence type="ECO:0000256" key="6">
    <source>
        <dbReference type="RuleBase" id="RU004374"/>
    </source>
</evidence>
<keyword evidence="5 6" id="KW-0648">Protein biosynthesis</keyword>
<organism evidence="8 9">
    <name type="scientific">Rhizoctonia solani</name>
    <dbReference type="NCBI Taxonomy" id="456999"/>
    <lineage>
        <taxon>Eukaryota</taxon>
        <taxon>Fungi</taxon>
        <taxon>Dikarya</taxon>
        <taxon>Basidiomycota</taxon>
        <taxon>Agaricomycotina</taxon>
        <taxon>Agaricomycetes</taxon>
        <taxon>Cantharellales</taxon>
        <taxon>Ceratobasidiaceae</taxon>
        <taxon>Rhizoctonia</taxon>
    </lineage>
</organism>
<reference evidence="8" key="1">
    <citation type="submission" date="2020-09" db="EMBL/GenBank/DDBJ databases">
        <title>Comparative genome analyses of four rice-infecting Rhizoctonia solani isolates reveal extensive enrichment of homogalacturonan modification genes.</title>
        <authorList>
            <person name="Lee D.-Y."/>
            <person name="Jeon J."/>
            <person name="Kim K.-T."/>
            <person name="Cheong K."/>
            <person name="Song H."/>
            <person name="Choi G."/>
            <person name="Ko J."/>
            <person name="Opiyo S.O."/>
            <person name="Zuo S."/>
            <person name="Madhav S."/>
            <person name="Lee Y.-H."/>
            <person name="Wang G.-L."/>
        </authorList>
    </citation>
    <scope>NUCLEOTIDE SEQUENCE</scope>
    <source>
        <strain evidence="8">AG1-IA B2</strain>
    </source>
</reference>
<proteinExistence type="inferred from homology"/>
<evidence type="ECO:0000256" key="7">
    <source>
        <dbReference type="SAM" id="MobiDB-lite"/>
    </source>
</evidence>
<protein>
    <submittedName>
        <fullName evidence="8">Eukaryotic translation initiation factor 4E</fullName>
    </submittedName>
</protein>
<keyword evidence="3" id="KW-0810">Translation regulation</keyword>
<name>A0A8H7M9I0_9AGAM</name>
<evidence type="ECO:0000256" key="2">
    <source>
        <dbReference type="ARBA" id="ARBA00022540"/>
    </source>
</evidence>
<evidence type="ECO:0000256" key="4">
    <source>
        <dbReference type="ARBA" id="ARBA00022884"/>
    </source>
</evidence>
<comment type="similarity">
    <text evidence="1 6">Belongs to the eukaryotic initiation factor 4E family.</text>
</comment>
<dbReference type="GO" id="GO:0003743">
    <property type="term" value="F:translation initiation factor activity"/>
    <property type="evidence" value="ECO:0007669"/>
    <property type="project" value="UniProtKB-KW"/>
</dbReference>
<evidence type="ECO:0000313" key="9">
    <source>
        <dbReference type="Proteomes" id="UP000614334"/>
    </source>
</evidence>
<dbReference type="Pfam" id="PF01652">
    <property type="entry name" value="IF4E"/>
    <property type="match status" value="1"/>
</dbReference>
<dbReference type="Gene3D" id="3.30.760.10">
    <property type="entry name" value="RNA Cap, Translation Initiation Factor Eif4e"/>
    <property type="match status" value="1"/>
</dbReference>
<dbReference type="PANTHER" id="PTHR11960:SF8">
    <property type="entry name" value="EUKARYOTIC TRANSLATION INITIATION FACTOR 4E1-RELATED"/>
    <property type="match status" value="1"/>
</dbReference>
<dbReference type="GO" id="GO:0000340">
    <property type="term" value="F:RNA 7-methylguanosine cap binding"/>
    <property type="evidence" value="ECO:0007669"/>
    <property type="project" value="TreeGrafter"/>
</dbReference>
<dbReference type="InterPro" id="IPR001040">
    <property type="entry name" value="TIF_eIF_4E"/>
</dbReference>
<dbReference type="AlphaFoldDB" id="A0A8H7M9I0"/>
<feature type="region of interest" description="Disordered" evidence="7">
    <location>
        <begin position="25"/>
        <end position="56"/>
    </location>
</feature>
<comment type="caution">
    <text evidence="8">The sequence shown here is derived from an EMBL/GenBank/DDBJ whole genome shotgun (WGS) entry which is preliminary data.</text>
</comment>